<accession>A0A0F9CW39</accession>
<name>A0A0F9CW39_9ZZZZ</name>
<comment type="caution">
    <text evidence="1">The sequence shown here is derived from an EMBL/GenBank/DDBJ whole genome shotgun (WGS) entry which is preliminary data.</text>
</comment>
<protein>
    <submittedName>
        <fullName evidence="1">Uncharacterized protein</fullName>
    </submittedName>
</protein>
<organism evidence="1">
    <name type="scientific">marine sediment metagenome</name>
    <dbReference type="NCBI Taxonomy" id="412755"/>
    <lineage>
        <taxon>unclassified sequences</taxon>
        <taxon>metagenomes</taxon>
        <taxon>ecological metagenomes</taxon>
    </lineage>
</organism>
<proteinExistence type="predicted"/>
<dbReference type="AlphaFoldDB" id="A0A0F9CW39"/>
<dbReference type="NCBIfam" id="NF041539">
    <property type="entry name" value="choice_anch_R"/>
    <property type="match status" value="1"/>
</dbReference>
<sequence>MADRYEYYNTGDGSGAVMYAQYWAAQTFTPSAAHIITSVKLKLYRFGSPGTLTISIRATSEGKPTGNDLATGTTNGNNLPVSSPYEWREIALGNGCELSSGIEYAIVVRALNGSGFENAKWRLDNSSPTYASGTYTYSNNSGSSWSVTAGSDFLFEDWGTGFPISNTINYKWHVKALVNDTPQLIWNVRKLVDKAIQFKWD</sequence>
<feature type="non-terminal residue" evidence="1">
    <location>
        <position position="201"/>
    </location>
</feature>
<evidence type="ECO:0000313" key="1">
    <source>
        <dbReference type="EMBL" id="KKL09846.1"/>
    </source>
</evidence>
<gene>
    <name evidence="1" type="ORF">LCGC14_2561800</name>
</gene>
<reference evidence="1" key="1">
    <citation type="journal article" date="2015" name="Nature">
        <title>Complex archaea that bridge the gap between prokaryotes and eukaryotes.</title>
        <authorList>
            <person name="Spang A."/>
            <person name="Saw J.H."/>
            <person name="Jorgensen S.L."/>
            <person name="Zaremba-Niedzwiedzka K."/>
            <person name="Martijn J."/>
            <person name="Lind A.E."/>
            <person name="van Eijk R."/>
            <person name="Schleper C."/>
            <person name="Guy L."/>
            <person name="Ettema T.J."/>
        </authorList>
    </citation>
    <scope>NUCLEOTIDE SEQUENCE</scope>
</reference>
<dbReference type="EMBL" id="LAZR01042304">
    <property type="protein sequence ID" value="KKL09846.1"/>
    <property type="molecule type" value="Genomic_DNA"/>
</dbReference>